<dbReference type="EMBL" id="JALJOU010000009">
    <property type="protein sequence ID" value="KAK9842049.1"/>
    <property type="molecule type" value="Genomic_DNA"/>
</dbReference>
<proteinExistence type="inferred from homology"/>
<organism evidence="2 3">
    <name type="scientific">Elliptochloris bilobata</name>
    <dbReference type="NCBI Taxonomy" id="381761"/>
    <lineage>
        <taxon>Eukaryota</taxon>
        <taxon>Viridiplantae</taxon>
        <taxon>Chlorophyta</taxon>
        <taxon>core chlorophytes</taxon>
        <taxon>Trebouxiophyceae</taxon>
        <taxon>Trebouxiophyceae incertae sedis</taxon>
        <taxon>Elliptochloris clade</taxon>
        <taxon>Elliptochloris</taxon>
    </lineage>
</organism>
<sequence length="377" mass="39802">MDNVVVLDYGSQTFKAGLATNFPNAEEPRVVTPSAVELGSSGRGALDSVNDHAASASASQDVVDRGVVTHWEGFESMCYDILYRQLGWEQGDEGSLLVAEPLFTSKADQERLTQLFFEQFNVNALFLCDQAVLSLYALGKTSGTVIDLGHGKVDIALVEEGRVHQPASRRLPFGGRDLTQHLARLLHLGAGGAALLRAQVEALERAKIGCMRVLDSKEELAAASAQEPGAYAPRFTLPDGRSVALAREGVALGEALVDPSALGLDLPPVAEAAFSAIMGHHDSAQRKAALDSVLVCGGGSAAPGAPQRVLRDLRSLAPPSITPAPVVLPEYMPPATPRHAAWMGGAVLSKVVFQGGHAIGKFDYDEIGPGVVHRKCC</sequence>
<dbReference type="InterPro" id="IPR004000">
    <property type="entry name" value="Actin"/>
</dbReference>
<comment type="caution">
    <text evidence="2">The sequence shown here is derived from an EMBL/GenBank/DDBJ whole genome shotgun (WGS) entry which is preliminary data.</text>
</comment>
<keyword evidence="3" id="KW-1185">Reference proteome</keyword>
<dbReference type="SUPFAM" id="SSF53067">
    <property type="entry name" value="Actin-like ATPase domain"/>
    <property type="match status" value="2"/>
</dbReference>
<name>A0AAW1S8Y1_9CHLO</name>
<accession>A0AAW1S8Y1</accession>
<dbReference type="AlphaFoldDB" id="A0AAW1S8Y1"/>
<evidence type="ECO:0000313" key="2">
    <source>
        <dbReference type="EMBL" id="KAK9842049.1"/>
    </source>
</evidence>
<dbReference type="SMART" id="SM00268">
    <property type="entry name" value="ACTIN"/>
    <property type="match status" value="1"/>
</dbReference>
<dbReference type="PANTHER" id="PTHR11937">
    <property type="entry name" value="ACTIN"/>
    <property type="match status" value="1"/>
</dbReference>
<evidence type="ECO:0000313" key="3">
    <source>
        <dbReference type="Proteomes" id="UP001445335"/>
    </source>
</evidence>
<comment type="similarity">
    <text evidence="1">Belongs to the actin family.</text>
</comment>
<evidence type="ECO:0000256" key="1">
    <source>
        <dbReference type="RuleBase" id="RU000487"/>
    </source>
</evidence>
<dbReference type="Pfam" id="PF00022">
    <property type="entry name" value="Actin"/>
    <property type="match status" value="2"/>
</dbReference>
<dbReference type="Gene3D" id="3.30.420.40">
    <property type="match status" value="2"/>
</dbReference>
<dbReference type="Gene3D" id="3.90.640.10">
    <property type="entry name" value="Actin, Chain A, domain 4"/>
    <property type="match status" value="1"/>
</dbReference>
<reference evidence="2 3" key="1">
    <citation type="journal article" date="2024" name="Nat. Commun.">
        <title>Phylogenomics reveals the evolutionary origins of lichenization in chlorophyte algae.</title>
        <authorList>
            <person name="Puginier C."/>
            <person name="Libourel C."/>
            <person name="Otte J."/>
            <person name="Skaloud P."/>
            <person name="Haon M."/>
            <person name="Grisel S."/>
            <person name="Petersen M."/>
            <person name="Berrin J.G."/>
            <person name="Delaux P.M."/>
            <person name="Dal Grande F."/>
            <person name="Keller J."/>
        </authorList>
    </citation>
    <scope>NUCLEOTIDE SEQUENCE [LARGE SCALE GENOMIC DNA]</scope>
    <source>
        <strain evidence="2 3">SAG 245.80</strain>
    </source>
</reference>
<dbReference type="Proteomes" id="UP001445335">
    <property type="component" value="Unassembled WGS sequence"/>
</dbReference>
<gene>
    <name evidence="2" type="ORF">WJX81_005988</name>
</gene>
<dbReference type="PRINTS" id="PR00190">
    <property type="entry name" value="ACTIN"/>
</dbReference>
<protein>
    <submittedName>
        <fullName evidence="2">Uncharacterized protein</fullName>
    </submittedName>
</protein>
<dbReference type="InterPro" id="IPR043129">
    <property type="entry name" value="ATPase_NBD"/>
</dbReference>